<comment type="function">
    <text evidence="2">DNA polymerase III is a complex, multichain enzyme responsible for most of the replicative synthesis in bacteria. The epsilon subunit contain the editing function and is a proofreading 3'-5' exonuclease.</text>
</comment>
<dbReference type="InterPro" id="IPR000014">
    <property type="entry name" value="PAS"/>
</dbReference>
<keyword evidence="5" id="KW-1133">Transmembrane helix</keyword>
<dbReference type="Pfam" id="PF00929">
    <property type="entry name" value="RNase_T"/>
    <property type="match status" value="1"/>
</dbReference>
<dbReference type="Proteomes" id="UP000252582">
    <property type="component" value="Unassembled WGS sequence"/>
</dbReference>
<evidence type="ECO:0000256" key="4">
    <source>
        <dbReference type="ARBA" id="ARBA00049244"/>
    </source>
</evidence>
<dbReference type="InterPro" id="IPR036397">
    <property type="entry name" value="RNaseH_sf"/>
</dbReference>
<dbReference type="SMART" id="SM00479">
    <property type="entry name" value="EXOIII"/>
    <property type="match status" value="1"/>
</dbReference>
<dbReference type="InterPro" id="IPR013520">
    <property type="entry name" value="Ribonucl_H"/>
</dbReference>
<dbReference type="PANTHER" id="PTHR30231">
    <property type="entry name" value="DNA POLYMERASE III SUBUNIT EPSILON"/>
    <property type="match status" value="1"/>
</dbReference>
<dbReference type="AlphaFoldDB" id="A0A6I7HMM7"/>
<dbReference type="NCBIfam" id="TIGR00573">
    <property type="entry name" value="dnaq"/>
    <property type="match status" value="1"/>
</dbReference>
<dbReference type="InterPro" id="IPR012337">
    <property type="entry name" value="RNaseH-like_sf"/>
</dbReference>
<dbReference type="EMBL" id="QPIX01000006">
    <property type="protein sequence ID" value="RCW23962.1"/>
    <property type="molecule type" value="Genomic_DNA"/>
</dbReference>
<evidence type="ECO:0000256" key="3">
    <source>
        <dbReference type="ARBA" id="ARBA00026073"/>
    </source>
</evidence>
<evidence type="ECO:0000256" key="2">
    <source>
        <dbReference type="ARBA" id="ARBA00025483"/>
    </source>
</evidence>
<keyword evidence="5" id="KW-0812">Transmembrane</keyword>
<comment type="catalytic activity">
    <reaction evidence="4">
        <text>DNA(n) + a 2'-deoxyribonucleoside 5'-triphosphate = DNA(n+1) + diphosphate</text>
        <dbReference type="Rhea" id="RHEA:22508"/>
        <dbReference type="Rhea" id="RHEA-COMP:17339"/>
        <dbReference type="Rhea" id="RHEA-COMP:17340"/>
        <dbReference type="ChEBI" id="CHEBI:33019"/>
        <dbReference type="ChEBI" id="CHEBI:61560"/>
        <dbReference type="ChEBI" id="CHEBI:173112"/>
        <dbReference type="EC" id="2.7.7.7"/>
    </reaction>
</comment>
<dbReference type="SUPFAM" id="SSF53098">
    <property type="entry name" value="Ribonuclease H-like"/>
    <property type="match status" value="1"/>
</dbReference>
<reference evidence="7 8" key="1">
    <citation type="submission" date="2018-07" db="EMBL/GenBank/DDBJ databases">
        <title>Genomic Encyclopedia of Type Strains, Phase IV (KMG-IV): sequencing the most valuable type-strain genomes for metagenomic binning, comparative biology and taxonomic classification.</title>
        <authorList>
            <person name="Goeker M."/>
        </authorList>
    </citation>
    <scope>NUCLEOTIDE SEQUENCE [LARGE SCALE GENOMIC DNA]</scope>
    <source>
        <strain evidence="7 8">DSM 25528</strain>
    </source>
</reference>
<dbReference type="RefSeq" id="WP_114363387.1">
    <property type="nucleotide sequence ID" value="NZ_QPIX01000006.1"/>
</dbReference>
<dbReference type="FunFam" id="3.30.420.10:FF:000045">
    <property type="entry name" value="3'-5' exonuclease DinG"/>
    <property type="match status" value="1"/>
</dbReference>
<evidence type="ECO:0000259" key="6">
    <source>
        <dbReference type="SMART" id="SM00479"/>
    </source>
</evidence>
<comment type="subunit">
    <text evidence="3">DNA polymerase III contains a core (composed of alpha, epsilon and theta chains) that associates with a tau subunit. This core dimerizes to form the POLIII' complex. PolIII' associates with the gamma complex (composed of gamma, delta, delta', psi and chi chains) and with the beta chain to form the complete DNA polymerase III complex.</text>
</comment>
<protein>
    <recommendedName>
        <fullName evidence="1">DNA-directed DNA polymerase</fullName>
        <ecNumber evidence="1">2.7.7.7</ecNumber>
    </recommendedName>
</protein>
<dbReference type="GO" id="GO:0008408">
    <property type="term" value="F:3'-5' exonuclease activity"/>
    <property type="evidence" value="ECO:0007669"/>
    <property type="project" value="TreeGrafter"/>
</dbReference>
<dbReference type="EC" id="2.7.7.7" evidence="1"/>
<feature type="transmembrane region" description="Helical" evidence="5">
    <location>
        <begin position="9"/>
        <end position="32"/>
    </location>
</feature>
<organism evidence="7 8">
    <name type="scientific">Ciceribacter lividus</name>
    <dbReference type="NCBI Taxonomy" id="1197950"/>
    <lineage>
        <taxon>Bacteria</taxon>
        <taxon>Pseudomonadati</taxon>
        <taxon>Pseudomonadota</taxon>
        <taxon>Alphaproteobacteria</taxon>
        <taxon>Hyphomicrobiales</taxon>
        <taxon>Rhizobiaceae</taxon>
        <taxon>Ciceribacter</taxon>
    </lineage>
</organism>
<dbReference type="Gene3D" id="3.30.450.20">
    <property type="entry name" value="PAS domain"/>
    <property type="match status" value="1"/>
</dbReference>
<sequence length="686" mass="74175">MRIGLRGRILLFFVAIALGSIAALGIGLWFGYHRQGSPDMLNAFVQGAVVAVFGIIALVAGVWFLFDTYLARPMEQLAWALRVRTHADVADEIDAAQARYLGDLAEAAASATATLSESRNSLAETVARETARLASDKNKLEHLLSDVPPAVLLCTGRHHIVFYNSVAHRMLSGPKTPVCLGKNLFDYLNDGAIRQVHQRLLESAQPGSIVEFVCNSPCGSRRLAGRMRLAHDNGGDAAAYVMTLRDVTGEVEAYARRDVLLSEIFEHVRPTVSALAARIGADDDGTLSPAAMKDEVEQLDAILADLASRFDSCRADGWPMAPVDARELAASLRRLLSSEDIPLDVEASALAVRCNAFDMVSLLAHIAQKVAAEANAGDLQLVIRAVGDAAEIRLGWQGRALAETELERWLAEPVDGSPGGLSANAILAAHATTLAPGGEEENASVSVFLRPIRQLEATPADTPFSVVYDFGLLSRAQAERMAESRLDDLAYVVFDTETTGLFPERGDEIVQIAAVRIVNGKRVPGETLDLLVNPGRSIPRASSAIHGVTDAMVVDAASVQEAVERFHTFAQGAVIVAHNAPFDMAFLWRREAELGIRFVNPILDTVLLSAAVFGLSENHTLDDLVNRLGVDLPQNQRHTAMGDTLATAEVFIKLKQVLQARGIERLNEVLTEVKRYDRLLQGASQR</sequence>
<evidence type="ECO:0000313" key="8">
    <source>
        <dbReference type="Proteomes" id="UP000252582"/>
    </source>
</evidence>
<feature type="transmembrane region" description="Helical" evidence="5">
    <location>
        <begin position="44"/>
        <end position="66"/>
    </location>
</feature>
<keyword evidence="8" id="KW-1185">Reference proteome</keyword>
<dbReference type="CDD" id="cd06127">
    <property type="entry name" value="DEDDh"/>
    <property type="match status" value="1"/>
</dbReference>
<keyword evidence="5" id="KW-0472">Membrane</keyword>
<dbReference type="InterPro" id="IPR035965">
    <property type="entry name" value="PAS-like_dom_sf"/>
</dbReference>
<evidence type="ECO:0000256" key="5">
    <source>
        <dbReference type="SAM" id="Phobius"/>
    </source>
</evidence>
<name>A0A6I7HMM7_9HYPH</name>
<dbReference type="CDD" id="cd00130">
    <property type="entry name" value="PAS"/>
    <property type="match status" value="1"/>
</dbReference>
<evidence type="ECO:0000256" key="1">
    <source>
        <dbReference type="ARBA" id="ARBA00012417"/>
    </source>
</evidence>
<dbReference type="SUPFAM" id="SSF55785">
    <property type="entry name" value="PYP-like sensor domain (PAS domain)"/>
    <property type="match status" value="1"/>
</dbReference>
<accession>A0A6I7HMM7</accession>
<dbReference type="InterPro" id="IPR006054">
    <property type="entry name" value="DnaQ"/>
</dbReference>
<dbReference type="GO" id="GO:0003677">
    <property type="term" value="F:DNA binding"/>
    <property type="evidence" value="ECO:0007669"/>
    <property type="project" value="InterPro"/>
</dbReference>
<proteinExistence type="predicted"/>
<gene>
    <name evidence="7" type="ORF">DFR48_10684</name>
</gene>
<dbReference type="PANTHER" id="PTHR30231:SF41">
    <property type="entry name" value="DNA POLYMERASE III SUBUNIT EPSILON"/>
    <property type="match status" value="1"/>
</dbReference>
<evidence type="ECO:0000313" key="7">
    <source>
        <dbReference type="EMBL" id="RCW23962.1"/>
    </source>
</evidence>
<dbReference type="GO" id="GO:0045004">
    <property type="term" value="P:DNA replication proofreading"/>
    <property type="evidence" value="ECO:0007669"/>
    <property type="project" value="TreeGrafter"/>
</dbReference>
<dbReference type="Gene3D" id="3.30.420.10">
    <property type="entry name" value="Ribonuclease H-like superfamily/Ribonuclease H"/>
    <property type="match status" value="1"/>
</dbReference>
<feature type="domain" description="Exonuclease" evidence="6">
    <location>
        <begin position="490"/>
        <end position="660"/>
    </location>
</feature>
<dbReference type="GO" id="GO:0003887">
    <property type="term" value="F:DNA-directed DNA polymerase activity"/>
    <property type="evidence" value="ECO:0007669"/>
    <property type="project" value="UniProtKB-EC"/>
</dbReference>
<comment type="caution">
    <text evidence="7">The sequence shown here is derived from an EMBL/GenBank/DDBJ whole genome shotgun (WGS) entry which is preliminary data.</text>
</comment>
<dbReference type="GO" id="GO:0005829">
    <property type="term" value="C:cytosol"/>
    <property type="evidence" value="ECO:0007669"/>
    <property type="project" value="TreeGrafter"/>
</dbReference>